<proteinExistence type="predicted"/>
<feature type="transmembrane region" description="Helical" evidence="2">
    <location>
        <begin position="593"/>
        <end position="619"/>
    </location>
</feature>
<evidence type="ECO:0000256" key="1">
    <source>
        <dbReference type="SAM" id="MobiDB-lite"/>
    </source>
</evidence>
<accession>A0A6H9UZY4</accession>
<keyword evidence="2" id="KW-0472">Membrane</keyword>
<organism evidence="3 4">
    <name type="scientific">Streptomyces luteolifulvus</name>
    <dbReference type="NCBI Taxonomy" id="2615112"/>
    <lineage>
        <taxon>Bacteria</taxon>
        <taxon>Bacillati</taxon>
        <taxon>Actinomycetota</taxon>
        <taxon>Actinomycetes</taxon>
        <taxon>Kitasatosporales</taxon>
        <taxon>Streptomycetaceae</taxon>
        <taxon>Streptomyces</taxon>
    </lineage>
</organism>
<keyword evidence="2" id="KW-1133">Transmembrane helix</keyword>
<protein>
    <submittedName>
        <fullName evidence="3">Uncharacterized protein</fullName>
    </submittedName>
</protein>
<feature type="region of interest" description="Disordered" evidence="1">
    <location>
        <begin position="564"/>
        <end position="583"/>
    </location>
</feature>
<comment type="caution">
    <text evidence="3">The sequence shown here is derived from an EMBL/GenBank/DDBJ whole genome shotgun (WGS) entry which is preliminary data.</text>
</comment>
<keyword evidence="2" id="KW-0812">Transmembrane</keyword>
<name>A0A6H9UZY4_9ACTN</name>
<dbReference type="AlphaFoldDB" id="A0A6H9UZY4"/>
<dbReference type="Proteomes" id="UP000442707">
    <property type="component" value="Unassembled WGS sequence"/>
</dbReference>
<evidence type="ECO:0000256" key="2">
    <source>
        <dbReference type="SAM" id="Phobius"/>
    </source>
</evidence>
<reference evidence="3 4" key="1">
    <citation type="submission" date="2019-09" db="EMBL/GenBank/DDBJ databases">
        <title>Screening of Novel Bioactive Compounds from Soil-Associated.</title>
        <authorList>
            <person name="Zhao S."/>
        </authorList>
    </citation>
    <scope>NUCLEOTIDE SEQUENCE [LARGE SCALE GENOMIC DNA]</scope>
    <source>
        <strain evidence="3 4">HIT-DPA4</strain>
    </source>
</reference>
<evidence type="ECO:0000313" key="3">
    <source>
        <dbReference type="EMBL" id="KAB1144965.1"/>
    </source>
</evidence>
<feature type="region of interest" description="Disordered" evidence="1">
    <location>
        <begin position="333"/>
        <end position="385"/>
    </location>
</feature>
<dbReference type="RefSeq" id="WP_150950438.1">
    <property type="nucleotide sequence ID" value="NZ_VZRB01000013.1"/>
</dbReference>
<gene>
    <name evidence="3" type="ORF">F7R91_20015</name>
</gene>
<evidence type="ECO:0000313" key="4">
    <source>
        <dbReference type="Proteomes" id="UP000442707"/>
    </source>
</evidence>
<dbReference type="EMBL" id="VZRB01000013">
    <property type="protein sequence ID" value="KAB1144965.1"/>
    <property type="molecule type" value="Genomic_DNA"/>
</dbReference>
<keyword evidence="4" id="KW-1185">Reference proteome</keyword>
<feature type="compositionally biased region" description="Basic and acidic residues" evidence="1">
    <location>
        <begin position="565"/>
        <end position="583"/>
    </location>
</feature>
<sequence>MPVSNAEVHQVICAYDPDNPARNTGFGPVASSYLMSEEVSLFKLAEPILRPPGDSATADSLAYEGLPSDQDLIVRRVVALDTLFRGNLRSQALISARGQFTPQVALGLDHADWPLGDEVTQVRLGQRLGRIDPGELDRRGRQGAARLREESRAPALAEALRHLTTWVLTDPERRFSIAVSEVGDNPRAVLLGLVDMLSPLVPGRWTFSTLESVESKSYRLIVMPEWPRPGSHNYGRRRLGGQPAPDGPAHEAASMLVARYQDYGLDGLEALCREQRWYSMAPTERAETLCSILTVHAGMTPYKELTAGPPVTPSPAEYVIEGAEELEGLAEHQEAHDVRTPGVQAPEAEETSVPTVDPATEPLSPGQGAEDSALRSPEAESRDREAAALVERLLQPRTAQEAQDLLFELHNSVDRWSESEREIACLTALRLRLGLVDDRPHAESWQPTFTHDAQHLFDLLVRDALLWKGPALAWAVFLREHSDPALPDPLRPVVLRMFELYEHKCLSIHPVFFVVMGRWAIPRALQLDALSEFSERKAPPMPNRPPRARGRVRLTGWLPGGRRVGTAERTPRAGADAGHRARPEGTADDIRRLFMAVSVAVAIIVAVPLVVLVLMLAAVNRP</sequence>